<dbReference type="SUPFAM" id="SSF53187">
    <property type="entry name" value="Zn-dependent exopeptidases"/>
    <property type="match status" value="1"/>
</dbReference>
<dbReference type="AlphaFoldDB" id="A0A318SZP0"/>
<evidence type="ECO:0000256" key="8">
    <source>
        <dbReference type="ARBA" id="ARBA00022833"/>
    </source>
</evidence>
<evidence type="ECO:0000259" key="10">
    <source>
        <dbReference type="Pfam" id="PF07687"/>
    </source>
</evidence>
<comment type="caution">
    <text evidence="11">The sequence shown here is derived from an EMBL/GenBank/DDBJ whole genome shotgun (WGS) entry which is preliminary data.</text>
</comment>
<keyword evidence="7" id="KW-0378">Hydrolase</keyword>
<evidence type="ECO:0000256" key="4">
    <source>
        <dbReference type="ARBA" id="ARBA00022571"/>
    </source>
</evidence>
<evidence type="ECO:0000256" key="1">
    <source>
        <dbReference type="ARBA" id="ARBA00001947"/>
    </source>
</evidence>
<organism evidence="11 12">
    <name type="scientific">Pseudoroseicyclus aestuarii</name>
    <dbReference type="NCBI Taxonomy" id="1795041"/>
    <lineage>
        <taxon>Bacteria</taxon>
        <taxon>Pseudomonadati</taxon>
        <taxon>Pseudomonadota</taxon>
        <taxon>Alphaproteobacteria</taxon>
        <taxon>Rhodobacterales</taxon>
        <taxon>Paracoccaceae</taxon>
        <taxon>Pseudoroseicyclus</taxon>
    </lineage>
</organism>
<dbReference type="CDD" id="cd03894">
    <property type="entry name" value="M20_ArgE"/>
    <property type="match status" value="1"/>
</dbReference>
<dbReference type="InterPro" id="IPR010169">
    <property type="entry name" value="AcOrn-deacetyl"/>
</dbReference>
<dbReference type="NCBIfam" id="TIGR01892">
    <property type="entry name" value="AcOrn-deacetyl"/>
    <property type="match status" value="1"/>
</dbReference>
<dbReference type="Pfam" id="PF07687">
    <property type="entry name" value="M20_dimer"/>
    <property type="match status" value="1"/>
</dbReference>
<keyword evidence="8" id="KW-0862">Zinc</keyword>
<dbReference type="InterPro" id="IPR002933">
    <property type="entry name" value="Peptidase_M20"/>
</dbReference>
<proteinExistence type="inferred from homology"/>
<dbReference type="SUPFAM" id="SSF55031">
    <property type="entry name" value="Bacterial exopeptidase dimerisation domain"/>
    <property type="match status" value="1"/>
</dbReference>
<keyword evidence="6" id="KW-0479">Metal-binding</keyword>
<keyword evidence="12" id="KW-1185">Reference proteome</keyword>
<dbReference type="PANTHER" id="PTHR43808">
    <property type="entry name" value="ACETYLORNITHINE DEACETYLASE"/>
    <property type="match status" value="1"/>
</dbReference>
<dbReference type="InterPro" id="IPR036264">
    <property type="entry name" value="Bact_exopeptidase_dim_dom"/>
</dbReference>
<dbReference type="NCBIfam" id="NF005710">
    <property type="entry name" value="PRK07522.1"/>
    <property type="match status" value="1"/>
</dbReference>
<gene>
    <name evidence="11" type="ORF">DFP88_10419</name>
</gene>
<comment type="cofactor">
    <cofactor evidence="1">
        <name>Zn(2+)</name>
        <dbReference type="ChEBI" id="CHEBI:29105"/>
    </cofactor>
</comment>
<dbReference type="PANTHER" id="PTHR43808:SF31">
    <property type="entry name" value="N-ACETYL-L-CITRULLINE DEACETYLASE"/>
    <property type="match status" value="1"/>
</dbReference>
<dbReference type="Gene3D" id="3.40.630.10">
    <property type="entry name" value="Zn peptidases"/>
    <property type="match status" value="1"/>
</dbReference>
<dbReference type="InterPro" id="IPR011650">
    <property type="entry name" value="Peptidase_M20_dimer"/>
</dbReference>
<evidence type="ECO:0000256" key="7">
    <source>
        <dbReference type="ARBA" id="ARBA00022801"/>
    </source>
</evidence>
<dbReference type="InterPro" id="IPR050072">
    <property type="entry name" value="Peptidase_M20A"/>
</dbReference>
<dbReference type="Pfam" id="PF01546">
    <property type="entry name" value="Peptidase_M20"/>
    <property type="match status" value="1"/>
</dbReference>
<dbReference type="EMBL" id="QJTE01000004">
    <property type="protein sequence ID" value="PYE82267.1"/>
    <property type="molecule type" value="Genomic_DNA"/>
</dbReference>
<feature type="domain" description="Peptidase M20 dimerisation" evidence="10">
    <location>
        <begin position="173"/>
        <end position="285"/>
    </location>
</feature>
<dbReference type="RefSeq" id="WP_110814888.1">
    <property type="nucleotide sequence ID" value="NZ_QJTE01000004.1"/>
</dbReference>
<evidence type="ECO:0000313" key="12">
    <source>
        <dbReference type="Proteomes" id="UP000248311"/>
    </source>
</evidence>
<evidence type="ECO:0000256" key="2">
    <source>
        <dbReference type="ARBA" id="ARBA00005691"/>
    </source>
</evidence>
<evidence type="ECO:0000256" key="5">
    <source>
        <dbReference type="ARBA" id="ARBA00022605"/>
    </source>
</evidence>
<evidence type="ECO:0000313" key="11">
    <source>
        <dbReference type="EMBL" id="PYE82267.1"/>
    </source>
</evidence>
<dbReference type="GO" id="GO:0008777">
    <property type="term" value="F:acetylornithine deacetylase activity"/>
    <property type="evidence" value="ECO:0007669"/>
    <property type="project" value="TreeGrafter"/>
</dbReference>
<keyword evidence="5" id="KW-0028">Amino-acid biosynthesis</keyword>
<evidence type="ECO:0000256" key="9">
    <source>
        <dbReference type="ARBA" id="ARBA00023285"/>
    </source>
</evidence>
<comment type="similarity">
    <text evidence="2">Belongs to the peptidase M20A family. ArgE subfamily.</text>
</comment>
<accession>A0A318SZP0</accession>
<keyword evidence="9" id="KW-0170">Cobalt</keyword>
<dbReference type="GO" id="GO:0046872">
    <property type="term" value="F:metal ion binding"/>
    <property type="evidence" value="ECO:0007669"/>
    <property type="project" value="UniProtKB-KW"/>
</dbReference>
<dbReference type="InterPro" id="IPR001261">
    <property type="entry name" value="ArgE/DapE_CS"/>
</dbReference>
<evidence type="ECO:0000256" key="6">
    <source>
        <dbReference type="ARBA" id="ARBA00022723"/>
    </source>
</evidence>
<sequence>MPDVLSPRAILERLVAFPTVSRDSNLPLIDWVEGYLAGHGITAQRVPNEAGDKAALFAQGGTAAEGGVLLSGHTDVVPVDGQPWSTDPFVLTEVEGRLYGRGSVDMKGFDALAIWACVEAQRRGTARPVQLALSYDEEVGCIGAAPMAQRMAAELPRAAAAIVGEPSEMLCVTGHKGGFGFDVDVRGVEVHSSLMHTGVSAVMEAARLIDWANLWNDRLAAEEPEGMAALFEPPWTTLHVGMIEGGTAHNITAGHCHFVLTFRPVPGNGVEVWEPRVQEAVRKQEAAMRSVHPDARIDLARRYDLPPLAPEEDGAAERFVRQITGDNGTHVVSYGTEAGHFQAAGYSTVVCGPGKIDRAHKADEYIEIAELEAGQAFLERVLDRLA</sequence>
<evidence type="ECO:0000256" key="3">
    <source>
        <dbReference type="ARBA" id="ARBA00022490"/>
    </source>
</evidence>
<dbReference type="PROSITE" id="PS00759">
    <property type="entry name" value="ARGE_DAPE_CPG2_2"/>
    <property type="match status" value="1"/>
</dbReference>
<protein>
    <submittedName>
        <fullName evidence="11">Acetylornithine deacetylase</fullName>
    </submittedName>
</protein>
<keyword evidence="3" id="KW-0963">Cytoplasm</keyword>
<dbReference type="Proteomes" id="UP000248311">
    <property type="component" value="Unassembled WGS sequence"/>
</dbReference>
<dbReference type="Gene3D" id="3.30.70.360">
    <property type="match status" value="1"/>
</dbReference>
<keyword evidence="4" id="KW-0055">Arginine biosynthesis</keyword>
<reference evidence="11 12" key="1">
    <citation type="submission" date="2018-06" db="EMBL/GenBank/DDBJ databases">
        <title>Genomic Encyclopedia of Type Strains, Phase III (KMG-III): the genomes of soil and plant-associated and newly described type strains.</title>
        <authorList>
            <person name="Whitman W."/>
        </authorList>
    </citation>
    <scope>NUCLEOTIDE SEQUENCE [LARGE SCALE GENOMIC DNA]</scope>
    <source>
        <strain evidence="11 12">CECT 9025</strain>
    </source>
</reference>
<dbReference type="GO" id="GO:0006526">
    <property type="term" value="P:L-arginine biosynthetic process"/>
    <property type="evidence" value="ECO:0007669"/>
    <property type="project" value="UniProtKB-KW"/>
</dbReference>
<dbReference type="PROSITE" id="PS00758">
    <property type="entry name" value="ARGE_DAPE_CPG2_1"/>
    <property type="match status" value="1"/>
</dbReference>
<dbReference type="OrthoDB" id="9809784at2"/>
<name>A0A318SZP0_9RHOB</name>